<dbReference type="Proteomes" id="UP000608154">
    <property type="component" value="Unassembled WGS sequence"/>
</dbReference>
<keyword evidence="3" id="KW-1185">Reference proteome</keyword>
<protein>
    <submittedName>
        <fullName evidence="2">Uncharacterized protein</fullName>
    </submittedName>
</protein>
<reference evidence="2" key="1">
    <citation type="journal article" date="2014" name="Int. J. Syst. Evol. Microbiol.">
        <title>Complete genome sequence of Corynebacterium casei LMG S-19264T (=DSM 44701T), isolated from a smear-ripened cheese.</title>
        <authorList>
            <consortium name="US DOE Joint Genome Institute (JGI-PGF)"/>
            <person name="Walter F."/>
            <person name="Albersmeier A."/>
            <person name="Kalinowski J."/>
            <person name="Ruckert C."/>
        </authorList>
    </citation>
    <scope>NUCLEOTIDE SEQUENCE</scope>
    <source>
        <strain evidence="2">CGMCC 1.15095</strain>
    </source>
</reference>
<proteinExistence type="predicted"/>
<evidence type="ECO:0000313" key="2">
    <source>
        <dbReference type="EMBL" id="GGC07381.1"/>
    </source>
</evidence>
<evidence type="ECO:0000313" key="3">
    <source>
        <dbReference type="Proteomes" id="UP000608154"/>
    </source>
</evidence>
<accession>A0A916TTN6</accession>
<dbReference type="AlphaFoldDB" id="A0A916TTN6"/>
<reference evidence="2" key="2">
    <citation type="submission" date="2020-09" db="EMBL/GenBank/DDBJ databases">
        <authorList>
            <person name="Sun Q."/>
            <person name="Zhou Y."/>
        </authorList>
    </citation>
    <scope>NUCLEOTIDE SEQUENCE</scope>
    <source>
        <strain evidence="2">CGMCC 1.15095</strain>
    </source>
</reference>
<name>A0A916TTN6_9SPHN</name>
<feature type="region of interest" description="Disordered" evidence="1">
    <location>
        <begin position="44"/>
        <end position="70"/>
    </location>
</feature>
<feature type="compositionally biased region" description="Basic and acidic residues" evidence="1">
    <location>
        <begin position="44"/>
        <end position="61"/>
    </location>
</feature>
<sequence>MSLSREMCDARAREAADAAAQATLANVRDRELRSEAAWRAMSDRIRDTEKAREKRDAERAASRAVETATH</sequence>
<gene>
    <name evidence="2" type="ORF">GCM10011494_27500</name>
</gene>
<organism evidence="2 3">
    <name type="scientific">Novosphingobium endophyticum</name>
    <dbReference type="NCBI Taxonomy" id="1955250"/>
    <lineage>
        <taxon>Bacteria</taxon>
        <taxon>Pseudomonadati</taxon>
        <taxon>Pseudomonadota</taxon>
        <taxon>Alphaproteobacteria</taxon>
        <taxon>Sphingomonadales</taxon>
        <taxon>Sphingomonadaceae</taxon>
        <taxon>Novosphingobium</taxon>
    </lineage>
</organism>
<comment type="caution">
    <text evidence="2">The sequence shown here is derived from an EMBL/GenBank/DDBJ whole genome shotgun (WGS) entry which is preliminary data.</text>
</comment>
<evidence type="ECO:0000256" key="1">
    <source>
        <dbReference type="SAM" id="MobiDB-lite"/>
    </source>
</evidence>
<dbReference type="EMBL" id="BMHK01000019">
    <property type="protein sequence ID" value="GGC07381.1"/>
    <property type="molecule type" value="Genomic_DNA"/>
</dbReference>